<evidence type="ECO:0000313" key="2">
    <source>
        <dbReference type="EMBL" id="MCQ5060664.1"/>
    </source>
</evidence>
<evidence type="ECO:0000313" key="3">
    <source>
        <dbReference type="Proteomes" id="UP001204814"/>
    </source>
</evidence>
<reference evidence="2" key="1">
    <citation type="submission" date="2022-06" db="EMBL/GenBank/DDBJ databases">
        <title>Isolation of gut microbiota from human fecal samples.</title>
        <authorList>
            <person name="Pamer E.G."/>
            <person name="Barat B."/>
            <person name="Waligurski E."/>
            <person name="Medina S."/>
            <person name="Paddock L."/>
            <person name="Mostad J."/>
        </authorList>
    </citation>
    <scope>NUCLEOTIDE SEQUENCE</scope>
    <source>
        <strain evidence="2">DFI.6.24</strain>
    </source>
</reference>
<dbReference type="Proteomes" id="UP001204814">
    <property type="component" value="Unassembled WGS sequence"/>
</dbReference>
<dbReference type="AlphaFoldDB" id="A0AAP2XLI9"/>
<sequence>MHSEGDIRKAVRLLLDKYGEINITEAKEMLHEVLEYDEEDKEMSSSRNEIKILQRIGNIASHQATEQKIYREGFMLDKKYEPARFTAVTGIGDSKKKISKTQIKARKKKTKTFKGCKVNWGALRDKNDDLGNLGEEFVLEYEQERVSEFDPTSVTSVLHLSRLQGDGLGYDISSINNDGTIRRIEVKTTSGNINTPFFMSKNEKLFFETYKDESVYLYRVYAFDKLTRRGKIEIIDASTLLNDYDFNPVTFAVVKKQQEI</sequence>
<accession>A0AAP2XLI9</accession>
<name>A0AAP2XLI9_9FIRM</name>
<organism evidence="2 3">
    <name type="scientific">Faecalibacillus intestinalis</name>
    <dbReference type="NCBI Taxonomy" id="1982626"/>
    <lineage>
        <taxon>Bacteria</taxon>
        <taxon>Bacillati</taxon>
        <taxon>Bacillota</taxon>
        <taxon>Erysipelotrichia</taxon>
        <taxon>Erysipelotrichales</taxon>
        <taxon>Coprobacillaceae</taxon>
        <taxon>Faecalibacillus</taxon>
    </lineage>
</organism>
<dbReference type="Pfam" id="PF13020">
    <property type="entry name" value="NOV_C"/>
    <property type="match status" value="1"/>
</dbReference>
<gene>
    <name evidence="2" type="ORF">NE542_02280</name>
</gene>
<comment type="caution">
    <text evidence="2">The sequence shown here is derived from an EMBL/GenBank/DDBJ whole genome shotgun (WGS) entry which is preliminary data.</text>
</comment>
<dbReference type="RefSeq" id="WP_227351729.1">
    <property type="nucleotide sequence ID" value="NZ_JAJDKX010000001.1"/>
</dbReference>
<protein>
    <submittedName>
        <fullName evidence="2">DUF3883 domain-containing protein</fullName>
    </submittedName>
</protein>
<evidence type="ECO:0000259" key="1">
    <source>
        <dbReference type="Pfam" id="PF13020"/>
    </source>
</evidence>
<feature type="domain" description="Protein NO VEIN C-terminal" evidence="1">
    <location>
        <begin position="134"/>
        <end position="225"/>
    </location>
</feature>
<dbReference type="EMBL" id="JANGBO010000001">
    <property type="protein sequence ID" value="MCQ5060664.1"/>
    <property type="molecule type" value="Genomic_DNA"/>
</dbReference>
<dbReference type="InterPro" id="IPR024975">
    <property type="entry name" value="NOV_C"/>
</dbReference>
<proteinExistence type="predicted"/>